<evidence type="ECO:0000256" key="5">
    <source>
        <dbReference type="ARBA" id="ARBA00023128"/>
    </source>
</evidence>
<keyword evidence="4" id="KW-0689">Ribosomal protein</keyword>
<evidence type="ECO:0000256" key="1">
    <source>
        <dbReference type="ARBA" id="ARBA00004173"/>
    </source>
</evidence>
<reference evidence="9 10" key="1">
    <citation type="journal article" date="2019" name="Sci. Rep.">
        <title>Comparative genomics of chytrid fungi reveal insights into the obligate biotrophic and pathogenic lifestyle of Synchytrium endobioticum.</title>
        <authorList>
            <person name="van de Vossenberg B.T.L.H."/>
            <person name="Warris S."/>
            <person name="Nguyen H.D.T."/>
            <person name="van Gent-Pelzer M.P.E."/>
            <person name="Joly D.L."/>
            <person name="van de Geest H.C."/>
            <person name="Bonants P.J.M."/>
            <person name="Smith D.S."/>
            <person name="Levesque C.A."/>
            <person name="van der Lee T.A.J."/>
        </authorList>
    </citation>
    <scope>NUCLEOTIDE SEQUENCE [LARGE SCALE GENOMIC DNA]</scope>
    <source>
        <strain evidence="9 10">CBS 675.73</strain>
    </source>
</reference>
<dbReference type="PANTHER" id="PTHR39150:SF1">
    <property type="entry name" value="LARGE RIBOSOMAL SUBUNIT PROTEIN ML40"/>
    <property type="match status" value="1"/>
</dbReference>
<comment type="subcellular location">
    <subcellularLocation>
        <location evidence="1">Mitochondrion</location>
    </subcellularLocation>
</comment>
<dbReference type="EMBL" id="QEAP01001155">
    <property type="protein sequence ID" value="TPX50709.1"/>
    <property type="molecule type" value="Genomic_DNA"/>
</dbReference>
<evidence type="ECO:0000313" key="9">
    <source>
        <dbReference type="EMBL" id="TPX50709.1"/>
    </source>
</evidence>
<dbReference type="GO" id="GO:0005840">
    <property type="term" value="C:ribosome"/>
    <property type="evidence" value="ECO:0007669"/>
    <property type="project" value="UniProtKB-KW"/>
</dbReference>
<organism evidence="9 10">
    <name type="scientific">Chytriomyces confervae</name>
    <dbReference type="NCBI Taxonomy" id="246404"/>
    <lineage>
        <taxon>Eukaryota</taxon>
        <taxon>Fungi</taxon>
        <taxon>Fungi incertae sedis</taxon>
        <taxon>Chytridiomycota</taxon>
        <taxon>Chytridiomycota incertae sedis</taxon>
        <taxon>Chytridiomycetes</taxon>
        <taxon>Chytridiales</taxon>
        <taxon>Chytriomycetaceae</taxon>
        <taxon>Chytriomyces</taxon>
    </lineage>
</organism>
<dbReference type="InterPro" id="IPR019192">
    <property type="entry name" value="Ribosomal_mL40"/>
</dbReference>
<protein>
    <recommendedName>
        <fullName evidence="7">Large ribosomal subunit protein mL40</fullName>
    </recommendedName>
</protein>
<dbReference type="OrthoDB" id="2098203at2759"/>
<gene>
    <name evidence="9" type="ORF">CcCBS67573_g10075</name>
</gene>
<evidence type="ECO:0000256" key="7">
    <source>
        <dbReference type="ARBA" id="ARBA00035192"/>
    </source>
</evidence>
<evidence type="ECO:0000313" key="10">
    <source>
        <dbReference type="Proteomes" id="UP000320333"/>
    </source>
</evidence>
<proteinExistence type="inferred from homology"/>
<feature type="signal peptide" evidence="8">
    <location>
        <begin position="1"/>
        <end position="24"/>
    </location>
</feature>
<name>A0A507DG84_9FUNG</name>
<dbReference type="GO" id="GO:0005739">
    <property type="term" value="C:mitochondrion"/>
    <property type="evidence" value="ECO:0007669"/>
    <property type="project" value="UniProtKB-SubCell"/>
</dbReference>
<comment type="caution">
    <text evidence="9">The sequence shown here is derived from an EMBL/GenBank/DDBJ whole genome shotgun (WGS) entry which is preliminary data.</text>
</comment>
<dbReference type="PANTHER" id="PTHR39150">
    <property type="entry name" value="54S RIBOSOMAL PROTEIN L28, MITOCHONDRIAL"/>
    <property type="match status" value="1"/>
</dbReference>
<evidence type="ECO:0000256" key="4">
    <source>
        <dbReference type="ARBA" id="ARBA00022980"/>
    </source>
</evidence>
<sequence>MDHCKTPWSAFSASIFLNIAGILARSVDRNSYAVKVVVWMLASEDESSNKISCVKRGVRSYGRHSQLEGTARSVSVHKNIYNKATTAGTRRRPVVSITDKRVQTVRDILYGPPSAAAESRTTSVPAPLTATAATLSQQELMERMWALERMREKKATEERLALKYARLRAAMEDLEANHKHLFEGTNAKEKSAVDTGAVFPRRLRVPTETPPSNGWDYTKP</sequence>
<dbReference type="Proteomes" id="UP000320333">
    <property type="component" value="Unassembled WGS sequence"/>
</dbReference>
<evidence type="ECO:0000256" key="3">
    <source>
        <dbReference type="ARBA" id="ARBA00022946"/>
    </source>
</evidence>
<dbReference type="InterPro" id="IPR042831">
    <property type="entry name" value="Ribosomal_mL40_fung"/>
</dbReference>
<evidence type="ECO:0000256" key="8">
    <source>
        <dbReference type="SAM" id="SignalP"/>
    </source>
</evidence>
<keyword evidence="8" id="KW-0732">Signal</keyword>
<dbReference type="GO" id="GO:0003735">
    <property type="term" value="F:structural constituent of ribosome"/>
    <property type="evidence" value="ECO:0007669"/>
    <property type="project" value="InterPro"/>
</dbReference>
<evidence type="ECO:0000256" key="2">
    <source>
        <dbReference type="ARBA" id="ARBA00009360"/>
    </source>
</evidence>
<dbReference type="GO" id="GO:0032543">
    <property type="term" value="P:mitochondrial translation"/>
    <property type="evidence" value="ECO:0007669"/>
    <property type="project" value="InterPro"/>
</dbReference>
<feature type="chain" id="PRO_5021316510" description="Large ribosomal subunit protein mL40" evidence="8">
    <location>
        <begin position="25"/>
        <end position="220"/>
    </location>
</feature>
<dbReference type="GO" id="GO:1990904">
    <property type="term" value="C:ribonucleoprotein complex"/>
    <property type="evidence" value="ECO:0007669"/>
    <property type="project" value="UniProtKB-KW"/>
</dbReference>
<keyword evidence="5" id="KW-0496">Mitochondrion</keyword>
<evidence type="ECO:0000256" key="6">
    <source>
        <dbReference type="ARBA" id="ARBA00023274"/>
    </source>
</evidence>
<keyword evidence="6" id="KW-0687">Ribonucleoprotein</keyword>
<dbReference type="STRING" id="246404.A0A507DG84"/>
<dbReference type="Pfam" id="PF09812">
    <property type="entry name" value="MRP-L28"/>
    <property type="match status" value="1"/>
</dbReference>
<keyword evidence="10" id="KW-1185">Reference proteome</keyword>
<dbReference type="Gene3D" id="6.10.250.3440">
    <property type="match status" value="1"/>
</dbReference>
<accession>A0A507DG84</accession>
<comment type="similarity">
    <text evidence="2">Belongs to the mitochondrion-specific ribosomal protein mL40 family.</text>
</comment>
<keyword evidence="3" id="KW-0809">Transit peptide</keyword>
<dbReference type="AlphaFoldDB" id="A0A507DG84"/>